<feature type="domain" description="GGDEF" evidence="2">
    <location>
        <begin position="214"/>
        <end position="341"/>
    </location>
</feature>
<evidence type="ECO:0000313" key="3">
    <source>
        <dbReference type="EMBL" id="SHE30941.1"/>
    </source>
</evidence>
<feature type="transmembrane region" description="Helical" evidence="1">
    <location>
        <begin position="89"/>
        <end position="109"/>
    </location>
</feature>
<dbReference type="InterPro" id="IPR000160">
    <property type="entry name" value="GGDEF_dom"/>
</dbReference>
<proteinExistence type="predicted"/>
<organism evidence="3 4">
    <name type="scientific">Ferrithrix thermotolerans DSM 19514</name>
    <dbReference type="NCBI Taxonomy" id="1121881"/>
    <lineage>
        <taxon>Bacteria</taxon>
        <taxon>Bacillati</taxon>
        <taxon>Actinomycetota</taxon>
        <taxon>Acidimicrobiia</taxon>
        <taxon>Acidimicrobiales</taxon>
        <taxon>Acidimicrobiaceae</taxon>
        <taxon>Ferrithrix</taxon>
    </lineage>
</organism>
<sequence length="341" mass="38112">MNKGEWSIDWKEKSQAIWRVSERNAHSATTEQASKWLSLLEIGAATVSLATIYLAVYSQGISPLYSEMSVLILLLGVFSLIFAKRVKPWMLHIQLLAGTAMVSYTIYMSQRSDPAVFTVVFFAWIVIYAYSFFSPLQATAHLITVFVGSALAFELGVGITAPLGDWLFVSGTAVVTATFTLRLVAQLAKVSHLDRLTGLPNRRYVEDKVWPIHNDFAIALIDLDDFKRLNDTEGHIAGDDVLQDLAFRWKGELRFSDTLARWGGDEFLLLMPGCSDHQMRAVLERLFDSCFPLSFSAGFTTCLKNETADLKSLILACDKALYQAKARAHSQRREDAIVAVR</sequence>
<evidence type="ECO:0000259" key="2">
    <source>
        <dbReference type="PROSITE" id="PS50887"/>
    </source>
</evidence>
<keyword evidence="1" id="KW-1133">Transmembrane helix</keyword>
<feature type="transmembrane region" description="Helical" evidence="1">
    <location>
        <begin position="166"/>
        <end position="185"/>
    </location>
</feature>
<dbReference type="InterPro" id="IPR029787">
    <property type="entry name" value="Nucleotide_cyclase"/>
</dbReference>
<dbReference type="Gene3D" id="3.30.70.270">
    <property type="match status" value="1"/>
</dbReference>
<dbReference type="STRING" id="1121881.SAMN02745225_00255"/>
<feature type="transmembrane region" description="Helical" evidence="1">
    <location>
        <begin position="115"/>
        <end position="133"/>
    </location>
</feature>
<dbReference type="PROSITE" id="PS50887">
    <property type="entry name" value="GGDEF"/>
    <property type="match status" value="1"/>
</dbReference>
<protein>
    <submittedName>
        <fullName evidence="3">Diguanylate cyclase (GGDEF) domain-containing protein</fullName>
    </submittedName>
</protein>
<dbReference type="EMBL" id="FQUL01000002">
    <property type="protein sequence ID" value="SHE30941.1"/>
    <property type="molecule type" value="Genomic_DNA"/>
</dbReference>
<feature type="transmembrane region" description="Helical" evidence="1">
    <location>
        <begin position="64"/>
        <end position="82"/>
    </location>
</feature>
<dbReference type="SUPFAM" id="SSF55073">
    <property type="entry name" value="Nucleotide cyclase"/>
    <property type="match status" value="1"/>
</dbReference>
<dbReference type="NCBIfam" id="TIGR00254">
    <property type="entry name" value="GGDEF"/>
    <property type="match status" value="1"/>
</dbReference>
<reference evidence="4" key="1">
    <citation type="submission" date="2016-11" db="EMBL/GenBank/DDBJ databases">
        <authorList>
            <person name="Varghese N."/>
            <person name="Submissions S."/>
        </authorList>
    </citation>
    <scope>NUCLEOTIDE SEQUENCE [LARGE SCALE GENOMIC DNA]</scope>
    <source>
        <strain evidence="4">DSM 19514</strain>
    </source>
</reference>
<dbReference type="PANTHER" id="PTHR45138:SF9">
    <property type="entry name" value="DIGUANYLATE CYCLASE DGCM-RELATED"/>
    <property type="match status" value="1"/>
</dbReference>
<feature type="transmembrane region" description="Helical" evidence="1">
    <location>
        <begin position="140"/>
        <end position="160"/>
    </location>
</feature>
<dbReference type="PANTHER" id="PTHR45138">
    <property type="entry name" value="REGULATORY COMPONENTS OF SENSORY TRANSDUCTION SYSTEM"/>
    <property type="match status" value="1"/>
</dbReference>
<dbReference type="AlphaFoldDB" id="A0A1M4SFI2"/>
<dbReference type="RefSeq" id="WP_072787954.1">
    <property type="nucleotide sequence ID" value="NZ_FQUL01000002.1"/>
</dbReference>
<keyword evidence="4" id="KW-1185">Reference proteome</keyword>
<feature type="transmembrane region" description="Helical" evidence="1">
    <location>
        <begin position="36"/>
        <end position="58"/>
    </location>
</feature>
<dbReference type="GO" id="GO:0052621">
    <property type="term" value="F:diguanylate cyclase activity"/>
    <property type="evidence" value="ECO:0007669"/>
    <property type="project" value="TreeGrafter"/>
</dbReference>
<keyword evidence="1" id="KW-0472">Membrane</keyword>
<accession>A0A1M4SFI2</accession>
<dbReference type="CDD" id="cd01949">
    <property type="entry name" value="GGDEF"/>
    <property type="match status" value="1"/>
</dbReference>
<dbReference type="SMART" id="SM00267">
    <property type="entry name" value="GGDEF"/>
    <property type="match status" value="1"/>
</dbReference>
<gene>
    <name evidence="3" type="ORF">SAMN02745225_00255</name>
</gene>
<dbReference type="Proteomes" id="UP000184295">
    <property type="component" value="Unassembled WGS sequence"/>
</dbReference>
<evidence type="ECO:0000313" key="4">
    <source>
        <dbReference type="Proteomes" id="UP000184295"/>
    </source>
</evidence>
<dbReference type="Pfam" id="PF00990">
    <property type="entry name" value="GGDEF"/>
    <property type="match status" value="1"/>
</dbReference>
<name>A0A1M4SFI2_9ACTN</name>
<dbReference type="OrthoDB" id="23692at2"/>
<evidence type="ECO:0000256" key="1">
    <source>
        <dbReference type="SAM" id="Phobius"/>
    </source>
</evidence>
<keyword evidence="1" id="KW-0812">Transmembrane</keyword>
<dbReference type="InterPro" id="IPR043128">
    <property type="entry name" value="Rev_trsase/Diguanyl_cyclase"/>
</dbReference>
<dbReference type="InterPro" id="IPR050469">
    <property type="entry name" value="Diguanylate_Cyclase"/>
</dbReference>